<reference evidence="1 2" key="1">
    <citation type="journal article" date="2019" name="ISME J.">
        <title>Genome analyses of uncultured TG2/ZB3 bacteria in 'Margulisbacteria' specifically attached to ectosymbiotic spirochetes of protists in the termite gut.</title>
        <authorList>
            <person name="Utami Y.D."/>
            <person name="Kuwahara H."/>
            <person name="Igai K."/>
            <person name="Murakami T."/>
            <person name="Sugaya K."/>
            <person name="Morikawa T."/>
            <person name="Nagura Y."/>
            <person name="Yuki M."/>
            <person name="Deevong P."/>
            <person name="Inoue T."/>
            <person name="Kihara K."/>
            <person name="Lo N."/>
            <person name="Yamada A."/>
            <person name="Ohkuma M."/>
            <person name="Hongoh Y."/>
        </authorList>
    </citation>
    <scope>NUCLEOTIDE SEQUENCE [LARGE SCALE GENOMIC DNA]</scope>
    <source>
        <strain evidence="1">NkOx7-02</strain>
    </source>
</reference>
<accession>A0A388TJJ2</accession>
<evidence type="ECO:0000313" key="2">
    <source>
        <dbReference type="Proteomes" id="UP000275925"/>
    </source>
</evidence>
<dbReference type="AlphaFoldDB" id="A0A388TJJ2"/>
<dbReference type="EMBL" id="BGZO01000090">
    <property type="protein sequence ID" value="GBR77046.1"/>
    <property type="molecule type" value="Genomic_DNA"/>
</dbReference>
<comment type="caution">
    <text evidence="1">The sequence shown here is derived from an EMBL/GenBank/DDBJ whole genome shotgun (WGS) entry which is preliminary data.</text>
</comment>
<keyword evidence="2" id="KW-1185">Reference proteome</keyword>
<evidence type="ECO:0000313" key="1">
    <source>
        <dbReference type="EMBL" id="GBR77046.1"/>
    </source>
</evidence>
<gene>
    <name evidence="1" type="ORF">NO2_1502</name>
</gene>
<proteinExistence type="predicted"/>
<organism evidence="1 2">
    <name type="scientific">Candidatus Termititenax persephonae</name>
    <dbReference type="NCBI Taxonomy" id="2218525"/>
    <lineage>
        <taxon>Bacteria</taxon>
        <taxon>Bacillati</taxon>
        <taxon>Candidatus Margulisiibacteriota</taxon>
        <taxon>Candidatus Termititenacia</taxon>
        <taxon>Candidatus Termititenacales</taxon>
        <taxon>Candidatus Termititenacaceae</taxon>
        <taxon>Candidatus Termititenax</taxon>
    </lineage>
</organism>
<feature type="non-terminal residue" evidence="1">
    <location>
        <position position="230"/>
    </location>
</feature>
<name>A0A388TJJ2_9BACT</name>
<sequence>MRILFCMTGPLNPTVGYVGVPNSSVPRPANNTTTVSLPADVIKYLKLSSTDQTAFQNYFKANPLNRANLETFLTTEAGGLDEDSRWTKGAFETMFAQDQGGKYYFFDAGFAVDDMTIEQFAAFVKNQIERYAQTQGVAVPANAGSDFKDWYKHEKFNIVPALSPEQTSNVQNADWERVKMSDFAKKNYLYGPGPSEGQPKPEYITYLIIDVLENNGTEAIEKYLGKDYKN</sequence>
<protein>
    <submittedName>
        <fullName evidence="1">Uncharacterized protein</fullName>
    </submittedName>
</protein>
<dbReference type="Proteomes" id="UP000275925">
    <property type="component" value="Unassembled WGS sequence"/>
</dbReference>